<protein>
    <submittedName>
        <fullName evidence="2">Caspase family protein</fullName>
    </submittedName>
</protein>
<gene>
    <name evidence="2" type="ORF">P0Y65_18155</name>
</gene>
<name>A0AAJ5VVC7_9HYPH</name>
<dbReference type="PANTHER" id="PTHR48104:SF30">
    <property type="entry name" value="METACASPASE-1"/>
    <property type="match status" value="1"/>
</dbReference>
<dbReference type="InterPro" id="IPR029030">
    <property type="entry name" value="Caspase-like_dom_sf"/>
</dbReference>
<dbReference type="Pfam" id="PF00656">
    <property type="entry name" value="Peptidase_C14"/>
    <property type="match status" value="1"/>
</dbReference>
<dbReference type="GO" id="GO:0004197">
    <property type="term" value="F:cysteine-type endopeptidase activity"/>
    <property type="evidence" value="ECO:0007669"/>
    <property type="project" value="InterPro"/>
</dbReference>
<reference evidence="2" key="1">
    <citation type="submission" date="2023-03" db="EMBL/GenBank/DDBJ databases">
        <title>Andean soil-derived lignocellulolytic bacterial consortium as a source of novel taxa and putative plastic-active enzymes.</title>
        <authorList>
            <person name="Diaz-Garcia L."/>
            <person name="Chuvochina M."/>
            <person name="Feuerriegel G."/>
            <person name="Bunk B."/>
            <person name="Sproer C."/>
            <person name="Streit W.R."/>
            <person name="Rodriguez L.M."/>
            <person name="Overmann J."/>
            <person name="Jimenez D.J."/>
        </authorList>
    </citation>
    <scope>NUCLEOTIDE SEQUENCE</scope>
    <source>
        <strain evidence="2">MAG 4196</strain>
    </source>
</reference>
<dbReference type="GO" id="GO:0006508">
    <property type="term" value="P:proteolysis"/>
    <property type="evidence" value="ECO:0007669"/>
    <property type="project" value="InterPro"/>
</dbReference>
<evidence type="ECO:0000313" key="2">
    <source>
        <dbReference type="EMBL" id="WEK04084.1"/>
    </source>
</evidence>
<dbReference type="EMBL" id="CP119312">
    <property type="protein sequence ID" value="WEK04084.1"/>
    <property type="molecule type" value="Genomic_DNA"/>
</dbReference>
<dbReference type="PANTHER" id="PTHR48104">
    <property type="entry name" value="METACASPASE-4"/>
    <property type="match status" value="1"/>
</dbReference>
<feature type="domain" description="Peptidase C14 caspase" evidence="1">
    <location>
        <begin position="275"/>
        <end position="565"/>
    </location>
</feature>
<accession>A0AAJ5VVC7</accession>
<dbReference type="InterPro" id="IPR011600">
    <property type="entry name" value="Pept_C14_caspase"/>
</dbReference>
<dbReference type="SUPFAM" id="SSF52129">
    <property type="entry name" value="Caspase-like"/>
    <property type="match status" value="1"/>
</dbReference>
<dbReference type="Gene3D" id="3.40.50.1460">
    <property type="match status" value="1"/>
</dbReference>
<dbReference type="AlphaFoldDB" id="A0AAJ5VVC7"/>
<organism evidence="2 3">
    <name type="scientific">Candidatus Devosia phytovorans</name>
    <dbReference type="NCBI Taxonomy" id="3121372"/>
    <lineage>
        <taxon>Bacteria</taxon>
        <taxon>Pseudomonadati</taxon>
        <taxon>Pseudomonadota</taxon>
        <taxon>Alphaproteobacteria</taxon>
        <taxon>Hyphomicrobiales</taxon>
        <taxon>Devosiaceae</taxon>
        <taxon>Devosia</taxon>
    </lineage>
</organism>
<dbReference type="Proteomes" id="UP001217476">
    <property type="component" value="Chromosome"/>
</dbReference>
<dbReference type="InterPro" id="IPR050452">
    <property type="entry name" value="Metacaspase"/>
</dbReference>
<evidence type="ECO:0000313" key="3">
    <source>
        <dbReference type="Proteomes" id="UP001217476"/>
    </source>
</evidence>
<dbReference type="GO" id="GO:0005737">
    <property type="term" value="C:cytoplasm"/>
    <property type="evidence" value="ECO:0007669"/>
    <property type="project" value="TreeGrafter"/>
</dbReference>
<evidence type="ECO:0000259" key="1">
    <source>
        <dbReference type="Pfam" id="PF00656"/>
    </source>
</evidence>
<proteinExistence type="predicted"/>
<sequence length="581" mass="65531">MPDKTLTLLGVHGLGDHRASDWKSRWSDAVRAAFPDVPELELDFQFVSYDDIFETIDISWLEAAKAFWKLAKSGASSIGRERGVLSDISDKIRWSAGYVVAWVEDEQFKAKARQRILEAVGDIKPDIILAHSLGSLVTYNAFSHEDSQKGSIETILGKADYITFGSQIGNAFVQGNLTNGRIQPLGVRNWRHLYNKYDDVFTEAIRLPDMPTFRQTDTPFDLDGIGDHAAESYLGHSETIENVWKPIALAAVTAPEPKARALVKTPAEPRKKVQKALLVGINDYPNPAQRLEGCINDVFTMSAVLQSCGVPPDAIRVCLDDRATTEGILSRLQWLVDDPRPGDELVFYYSGHGARVPEYGENFEPDHFVETLVPWDFDWTPERWIADDQIYNLYCQLPYETRLVMIFDCCHSGGIHRDGAARPRGIVPPDDIRHRELKWDQKAGMWVARDFARINPDFTKNTEVQVRYFGPEGATERLGRAAMLRMKQEKGAKSAFIAPYLPVIIEACGEDEFSYEYRHGATSHGAFTFSLDSILRRSKKISFEELIDAVRDQLQELGYAQRPTILGPEEILKYNVPWTAG</sequence>